<dbReference type="STRING" id="6689.A0A3R7SSG3"/>
<keyword evidence="3" id="KW-1185">Reference proteome</keyword>
<accession>A0A3R7SSG3</accession>
<dbReference type="AlphaFoldDB" id="A0A3R7SSG3"/>
<dbReference type="EMBL" id="QCYY01002082">
    <property type="protein sequence ID" value="ROT72994.1"/>
    <property type="molecule type" value="Genomic_DNA"/>
</dbReference>
<evidence type="ECO:0000313" key="3">
    <source>
        <dbReference type="Proteomes" id="UP000283509"/>
    </source>
</evidence>
<reference evidence="2 3" key="1">
    <citation type="submission" date="2018-04" db="EMBL/GenBank/DDBJ databases">
        <authorList>
            <person name="Zhang X."/>
            <person name="Yuan J."/>
            <person name="Li F."/>
            <person name="Xiang J."/>
        </authorList>
    </citation>
    <scope>NUCLEOTIDE SEQUENCE [LARGE SCALE GENOMIC DNA]</scope>
    <source>
        <tissue evidence="2">Muscle</tissue>
    </source>
</reference>
<evidence type="ECO:0000313" key="2">
    <source>
        <dbReference type="EMBL" id="ROT72994.1"/>
    </source>
</evidence>
<dbReference type="Proteomes" id="UP000283509">
    <property type="component" value="Unassembled WGS sequence"/>
</dbReference>
<dbReference type="OrthoDB" id="9610195at2759"/>
<protein>
    <submittedName>
        <fullName evidence="2">Putative DDB1-and CUL4-associated factor 12-like</fullName>
    </submittedName>
</protein>
<sequence>MATTHTVRTVGSIPSKYVQRKRMRMRPTSVGCHRVALIHGDPEHKIDEFMLYSDEDEEEEDNDAEEEENSRDGGGYIALGGVPHHPSHHHHTVRRKQSFMQKYQPLSHNFADYVLTRSRGCSRHEYQSINEEFGTRHMLTTGMFRERPIPLNRINKEIGVKKHKKISIGVLDTSKMASKPKTRRDIVLSLADEGEGHIIQWHYTIKLDLNLGDKTLETSELVLLNWRCQSSCRAMTLSLSHPLHHSPQRRGQRHWEALQKAEIGTIVCAK</sequence>
<feature type="compositionally biased region" description="Basic residues" evidence="1">
    <location>
        <begin position="85"/>
        <end position="94"/>
    </location>
</feature>
<gene>
    <name evidence="2" type="ORF">C7M84_008596</name>
</gene>
<evidence type="ECO:0000256" key="1">
    <source>
        <dbReference type="SAM" id="MobiDB-lite"/>
    </source>
</evidence>
<feature type="region of interest" description="Disordered" evidence="1">
    <location>
        <begin position="55"/>
        <end position="94"/>
    </location>
</feature>
<reference evidence="2 3" key="2">
    <citation type="submission" date="2019-01" db="EMBL/GenBank/DDBJ databases">
        <title>The decoding of complex shrimp genome reveals the adaptation for benthos swimmer, frequently molting mechanism and breeding impact on genome.</title>
        <authorList>
            <person name="Sun Y."/>
            <person name="Gao Y."/>
            <person name="Yu Y."/>
        </authorList>
    </citation>
    <scope>NUCLEOTIDE SEQUENCE [LARGE SCALE GENOMIC DNA]</scope>
    <source>
        <tissue evidence="2">Muscle</tissue>
    </source>
</reference>
<proteinExistence type="predicted"/>
<comment type="caution">
    <text evidence="2">The sequence shown here is derived from an EMBL/GenBank/DDBJ whole genome shotgun (WGS) entry which is preliminary data.</text>
</comment>
<organism evidence="2 3">
    <name type="scientific">Penaeus vannamei</name>
    <name type="common">Whiteleg shrimp</name>
    <name type="synonym">Litopenaeus vannamei</name>
    <dbReference type="NCBI Taxonomy" id="6689"/>
    <lineage>
        <taxon>Eukaryota</taxon>
        <taxon>Metazoa</taxon>
        <taxon>Ecdysozoa</taxon>
        <taxon>Arthropoda</taxon>
        <taxon>Crustacea</taxon>
        <taxon>Multicrustacea</taxon>
        <taxon>Malacostraca</taxon>
        <taxon>Eumalacostraca</taxon>
        <taxon>Eucarida</taxon>
        <taxon>Decapoda</taxon>
        <taxon>Dendrobranchiata</taxon>
        <taxon>Penaeoidea</taxon>
        <taxon>Penaeidae</taxon>
        <taxon>Penaeus</taxon>
    </lineage>
</organism>
<name>A0A3R7SSG3_PENVA</name>
<feature type="compositionally biased region" description="Acidic residues" evidence="1">
    <location>
        <begin position="55"/>
        <end position="69"/>
    </location>
</feature>